<dbReference type="RefSeq" id="WP_101835798.1">
    <property type="nucleotide sequence ID" value="NZ_FZMO01000546.1"/>
</dbReference>
<evidence type="ECO:0008006" key="5">
    <source>
        <dbReference type="Google" id="ProtNLM"/>
    </source>
</evidence>
<feature type="transmembrane region" description="Helical" evidence="2">
    <location>
        <begin position="264"/>
        <end position="285"/>
    </location>
</feature>
<evidence type="ECO:0000256" key="2">
    <source>
        <dbReference type="SAM" id="Phobius"/>
    </source>
</evidence>
<accession>A0A2I2L1A4</accession>
<dbReference type="EMBL" id="FZMO01000546">
    <property type="protein sequence ID" value="SNQ51690.1"/>
    <property type="molecule type" value="Genomic_DNA"/>
</dbReference>
<feature type="region of interest" description="Disordered" evidence="1">
    <location>
        <begin position="41"/>
        <end position="60"/>
    </location>
</feature>
<organism evidence="3 4">
    <name type="scientific">Frankia canadensis</name>
    <dbReference type="NCBI Taxonomy" id="1836972"/>
    <lineage>
        <taxon>Bacteria</taxon>
        <taxon>Bacillati</taxon>
        <taxon>Actinomycetota</taxon>
        <taxon>Actinomycetes</taxon>
        <taxon>Frankiales</taxon>
        <taxon>Frankiaceae</taxon>
        <taxon>Frankia</taxon>
    </lineage>
</organism>
<dbReference type="Proteomes" id="UP000234331">
    <property type="component" value="Unassembled WGS sequence"/>
</dbReference>
<sequence length="301" mass="32412">MNAQLRPLVEALAGALAGLGLWLLLITQLWKRSVGGGRTRSARAGIAAPTRRPDTRPGEVERVRRRPELLWPVAGGGLVGLVLGVAAGVPVLAVVGFGVGALMQDMRREPKVAELNELGEAAATWGETVRQELDAGQPLRAAVLASCQLPPTALAEPLRRLRVCLDREPLPVALADFRAAVPHQLIGEIVTVLSLTYQRGAGDLARLMADQVESTRHRVAVLRDLHAARARYRRSMALILGMFAASVVVVLALWPVMLAPYRTAWGQAIVVLLAGCLGLAMRALLRMSRPGLVPDFFRDEP</sequence>
<evidence type="ECO:0000256" key="1">
    <source>
        <dbReference type="SAM" id="MobiDB-lite"/>
    </source>
</evidence>
<dbReference type="OrthoDB" id="3215356at2"/>
<feature type="transmembrane region" description="Helical" evidence="2">
    <location>
        <begin position="69"/>
        <end position="102"/>
    </location>
</feature>
<keyword evidence="2" id="KW-0472">Membrane</keyword>
<evidence type="ECO:0000313" key="4">
    <source>
        <dbReference type="Proteomes" id="UP000234331"/>
    </source>
</evidence>
<gene>
    <name evidence="3" type="ORF">FRACA_790010</name>
</gene>
<feature type="transmembrane region" description="Helical" evidence="2">
    <location>
        <begin position="237"/>
        <end position="258"/>
    </location>
</feature>
<protein>
    <recommendedName>
        <fullName evidence="5">Flp pilus assembly protein TadB</fullName>
    </recommendedName>
</protein>
<dbReference type="AlphaFoldDB" id="A0A2I2L1A4"/>
<evidence type="ECO:0000313" key="3">
    <source>
        <dbReference type="EMBL" id="SNQ51690.1"/>
    </source>
</evidence>
<keyword evidence="2" id="KW-1133">Transmembrane helix</keyword>
<name>A0A2I2L1A4_9ACTN</name>
<reference evidence="3 4" key="1">
    <citation type="submission" date="2017-06" db="EMBL/GenBank/DDBJ databases">
        <authorList>
            <person name="Kim H.J."/>
            <person name="Triplett B.A."/>
        </authorList>
    </citation>
    <scope>NUCLEOTIDE SEQUENCE [LARGE SCALE GENOMIC DNA]</scope>
    <source>
        <strain evidence="3">FRACA_ARgP5</strain>
    </source>
</reference>
<feature type="transmembrane region" description="Helical" evidence="2">
    <location>
        <begin position="12"/>
        <end position="30"/>
    </location>
</feature>
<proteinExistence type="predicted"/>
<keyword evidence="2" id="KW-0812">Transmembrane</keyword>
<feature type="compositionally biased region" description="Basic and acidic residues" evidence="1">
    <location>
        <begin position="51"/>
        <end position="60"/>
    </location>
</feature>
<keyword evidence="4" id="KW-1185">Reference proteome</keyword>